<comment type="caution">
    <text evidence="1">The sequence shown here is derived from an EMBL/GenBank/DDBJ whole genome shotgun (WGS) entry which is preliminary data.</text>
</comment>
<dbReference type="EMBL" id="JWZT01003349">
    <property type="protein sequence ID" value="KII66997.1"/>
    <property type="molecule type" value="Genomic_DNA"/>
</dbReference>
<name>A0A0C2MZD0_THEKT</name>
<dbReference type="AlphaFoldDB" id="A0A0C2MZD0"/>
<keyword evidence="2" id="KW-1185">Reference proteome</keyword>
<accession>A0A0C2MZD0</accession>
<dbReference type="Proteomes" id="UP000031668">
    <property type="component" value="Unassembled WGS sequence"/>
</dbReference>
<proteinExistence type="predicted"/>
<reference evidence="1 2" key="1">
    <citation type="journal article" date="2014" name="Genome Biol. Evol.">
        <title>The genome of the myxosporean Thelohanellus kitauei shows adaptations to nutrient acquisition within its fish host.</title>
        <authorList>
            <person name="Yang Y."/>
            <person name="Xiong J."/>
            <person name="Zhou Z."/>
            <person name="Huo F."/>
            <person name="Miao W."/>
            <person name="Ran C."/>
            <person name="Liu Y."/>
            <person name="Zhang J."/>
            <person name="Feng J."/>
            <person name="Wang M."/>
            <person name="Wang M."/>
            <person name="Wang L."/>
            <person name="Yao B."/>
        </authorList>
    </citation>
    <scope>NUCLEOTIDE SEQUENCE [LARGE SCALE GENOMIC DNA]</scope>
    <source>
        <strain evidence="1">Wuqing</strain>
    </source>
</reference>
<sequence length="132" mass="14539">MPGNVTLVQLENTFTPQQTYCFSSASAISIADGKISEKGAHTCTIISVSSAVNDIRAQMIDQAKNLSLSKREISAQRIWEELNVKYIQTSSNSPSSVIKATKADVVKVVLLTRKEESHGDIYTDIQTREYAE</sequence>
<organism evidence="1 2">
    <name type="scientific">Thelohanellus kitauei</name>
    <name type="common">Myxosporean</name>
    <dbReference type="NCBI Taxonomy" id="669202"/>
    <lineage>
        <taxon>Eukaryota</taxon>
        <taxon>Metazoa</taxon>
        <taxon>Cnidaria</taxon>
        <taxon>Myxozoa</taxon>
        <taxon>Myxosporea</taxon>
        <taxon>Bivalvulida</taxon>
        <taxon>Platysporina</taxon>
        <taxon>Myxobolidae</taxon>
        <taxon>Thelohanellus</taxon>
    </lineage>
</organism>
<protein>
    <submittedName>
        <fullName evidence="1">Uncharacterized protein</fullName>
    </submittedName>
</protein>
<gene>
    <name evidence="1" type="ORF">RF11_13655</name>
</gene>
<evidence type="ECO:0000313" key="1">
    <source>
        <dbReference type="EMBL" id="KII66997.1"/>
    </source>
</evidence>
<evidence type="ECO:0000313" key="2">
    <source>
        <dbReference type="Proteomes" id="UP000031668"/>
    </source>
</evidence>